<dbReference type="InterPro" id="IPR051610">
    <property type="entry name" value="GPI/OXD"/>
</dbReference>
<dbReference type="InterPro" id="IPR014710">
    <property type="entry name" value="RmlC-like_jellyroll"/>
</dbReference>
<dbReference type="InterPro" id="IPR011051">
    <property type="entry name" value="RmlC_Cupin_sf"/>
</dbReference>
<dbReference type="PANTHER" id="PTHR35848">
    <property type="entry name" value="OXALATE-BINDING PROTEIN"/>
    <property type="match status" value="1"/>
</dbReference>
<dbReference type="Pfam" id="PF07883">
    <property type="entry name" value="Cupin_2"/>
    <property type="match status" value="1"/>
</dbReference>
<evidence type="ECO:0000313" key="3">
    <source>
        <dbReference type="Proteomes" id="UP000234752"/>
    </source>
</evidence>
<dbReference type="Proteomes" id="UP000234752">
    <property type="component" value="Chromosome eg_1"/>
</dbReference>
<dbReference type="GO" id="GO:0046872">
    <property type="term" value="F:metal ion binding"/>
    <property type="evidence" value="ECO:0007669"/>
    <property type="project" value="UniProtKB-KW"/>
</dbReference>
<gene>
    <name evidence="2" type="ORF">C0V82_00465</name>
</gene>
<reference evidence="2 3" key="1">
    <citation type="submission" date="2017-12" db="EMBL/GenBank/DDBJ databases">
        <title>Genomes of bacteria within cyanobacterial aggregates.</title>
        <authorList>
            <person name="Cai H."/>
        </authorList>
    </citation>
    <scope>NUCLEOTIDE SEQUENCE [LARGE SCALE GENOMIC DNA]</scope>
    <source>
        <strain evidence="2 3">TH16</strain>
    </source>
</reference>
<dbReference type="Gene3D" id="2.60.120.10">
    <property type="entry name" value="Jelly Rolls"/>
    <property type="match status" value="1"/>
</dbReference>
<proteinExistence type="predicted"/>
<dbReference type="AlphaFoldDB" id="A0A2K9N9Q1"/>
<keyword evidence="3" id="KW-1185">Reference proteome</keyword>
<dbReference type="SUPFAM" id="SSF51182">
    <property type="entry name" value="RmlC-like cupins"/>
    <property type="match status" value="1"/>
</dbReference>
<keyword evidence="1" id="KW-0479">Metal-binding</keyword>
<accession>A0A2K9N9Q1</accession>
<dbReference type="InterPro" id="IPR013096">
    <property type="entry name" value="Cupin_2"/>
</dbReference>
<dbReference type="KEGG" id="ncb:C0V82_00465"/>
<dbReference type="RefSeq" id="WP_102110656.1">
    <property type="nucleotide sequence ID" value="NZ_BMGN01000005.1"/>
</dbReference>
<dbReference type="CDD" id="cd02224">
    <property type="entry name" value="cupin_SPO2919-like"/>
    <property type="match status" value="1"/>
</dbReference>
<name>A0A2K9N9Q1_9PROT</name>
<dbReference type="OrthoDB" id="116921at2"/>
<organism evidence="2 3">
    <name type="scientific">Niveispirillum cyanobacteriorum</name>
    <dbReference type="NCBI Taxonomy" id="1612173"/>
    <lineage>
        <taxon>Bacteria</taxon>
        <taxon>Pseudomonadati</taxon>
        <taxon>Pseudomonadota</taxon>
        <taxon>Alphaproteobacteria</taxon>
        <taxon>Rhodospirillales</taxon>
        <taxon>Azospirillaceae</taxon>
        <taxon>Niveispirillum</taxon>
    </lineage>
</organism>
<sequence length="168" mass="17995">MADAGIVPIINLDSLNPDGFPPEHGPKGETAERFAPLIARIGPLIGARHLGCMLTVLPPGKRAFPFHNHRVNEELFIILDGTGILRLGDGQHPLRAGDIVSCPPGDASTAHQIINDGDVDLRYLGISTMMSPDIVDYPDSGKIGISHVGSGMRMITRPGAAVNYWEDE</sequence>
<dbReference type="EMBL" id="CP025611">
    <property type="protein sequence ID" value="AUN28895.1"/>
    <property type="molecule type" value="Genomic_DNA"/>
</dbReference>
<evidence type="ECO:0000313" key="2">
    <source>
        <dbReference type="EMBL" id="AUN28895.1"/>
    </source>
</evidence>
<evidence type="ECO:0000256" key="1">
    <source>
        <dbReference type="ARBA" id="ARBA00022723"/>
    </source>
</evidence>
<dbReference type="PANTHER" id="PTHR35848:SF6">
    <property type="entry name" value="CUPIN TYPE-2 DOMAIN-CONTAINING PROTEIN"/>
    <property type="match status" value="1"/>
</dbReference>
<protein>
    <submittedName>
        <fullName evidence="2">Cupin</fullName>
    </submittedName>
</protein>